<sequence length="651" mass="73249">MNGNYMYQAYDGSQNQYQNTIDPAMRNRPNFMNIPNNNRNIQYQQSDMNNPYNYSFLNNPPPMNGSMMINQCPQPLPPNTKDNSNMQFTINKGAANVPSHLSSPYRRQDNKNNSGYSSGGKNNKNSPSSTNTAKSPLNDNWNMDYNIPQGNWNPHINIPIGGINQQSNWEDVSRSLPQNTNNYRNNNRNNFHDMSIPQNTNTSYSQQRSDIRNVKFPNMNQPPNNQNIPVITGNDMNSGQYNPQLNQYGASLSRSNSNNYFNNSPVPMNTSGPKQGMGSKSTKNYGGRVNYNYNNNQNPNRNIVPQNNLFPGKVGMFNVTEDSYWKNPNEENMRKQKDNGTSIWGNPDKQNTLPIKRWAMANIPDLVEGNDPSDTTSPPNPSCKVIVAVGWGDFDKKDEKKIQKDTCKVADDGNLYNRDENRWSPGSGKGSNFETFGSNHGSDWNLSGNPNNMYTDMIRGFQGNNMPNPSDGHSLSSTTQELLKLAVSKNLINRNLLPKFYDPQSTVLLNNLLSLISQAVMLDDKLESIRRLEMGSTNDYEMKQRQNALIVEIAKIKNEIIMVSENLNNRAFGNTLSVNGNLPPNHLVNNVHKDINLAAFTDEYLFENISSTSNFHFDSATAAVSRSLANLDISGNGDETSDHLFHSDVWK</sequence>
<feature type="compositionally biased region" description="Basic and acidic residues" evidence="1">
    <location>
        <begin position="329"/>
        <end position="338"/>
    </location>
</feature>
<feature type="compositionally biased region" description="Low complexity" evidence="1">
    <location>
        <begin position="111"/>
        <end position="135"/>
    </location>
</feature>
<dbReference type="Proteomes" id="UP000046392">
    <property type="component" value="Unplaced"/>
</dbReference>
<feature type="region of interest" description="Disordered" evidence="1">
    <location>
        <begin position="179"/>
        <end position="203"/>
    </location>
</feature>
<evidence type="ECO:0000313" key="2">
    <source>
        <dbReference type="Proteomes" id="UP000046392"/>
    </source>
</evidence>
<protein>
    <submittedName>
        <fullName evidence="3">M_domain domain-containing protein</fullName>
    </submittedName>
</protein>
<evidence type="ECO:0000313" key="3">
    <source>
        <dbReference type="WBParaSite" id="SPAL_0001296900.1"/>
    </source>
</evidence>
<name>A0A0N5C4U0_STREA</name>
<dbReference type="WBParaSite" id="SPAL_0001296900.1">
    <property type="protein sequence ID" value="SPAL_0001296900.1"/>
    <property type="gene ID" value="SPAL_0001296900"/>
</dbReference>
<evidence type="ECO:0000256" key="1">
    <source>
        <dbReference type="SAM" id="MobiDB-lite"/>
    </source>
</evidence>
<dbReference type="STRING" id="174720.A0A0N5C4U0"/>
<feature type="compositionally biased region" description="Low complexity" evidence="1">
    <location>
        <begin position="179"/>
        <end position="189"/>
    </location>
</feature>
<reference evidence="3" key="1">
    <citation type="submission" date="2017-02" db="UniProtKB">
        <authorList>
            <consortium name="WormBaseParasite"/>
        </authorList>
    </citation>
    <scope>IDENTIFICATION</scope>
</reference>
<keyword evidence="2" id="KW-1185">Reference proteome</keyword>
<dbReference type="AlphaFoldDB" id="A0A0N5C4U0"/>
<proteinExistence type="predicted"/>
<feature type="compositionally biased region" description="Polar residues" evidence="1">
    <location>
        <begin position="339"/>
        <end position="350"/>
    </location>
</feature>
<feature type="region of interest" description="Disordered" evidence="1">
    <location>
        <begin position="95"/>
        <end position="142"/>
    </location>
</feature>
<feature type="region of interest" description="Disordered" evidence="1">
    <location>
        <begin position="329"/>
        <end position="350"/>
    </location>
</feature>
<accession>A0A0N5C4U0</accession>
<organism evidence="2 3">
    <name type="scientific">Strongyloides papillosus</name>
    <name type="common">Intestinal threadworm</name>
    <dbReference type="NCBI Taxonomy" id="174720"/>
    <lineage>
        <taxon>Eukaryota</taxon>
        <taxon>Metazoa</taxon>
        <taxon>Ecdysozoa</taxon>
        <taxon>Nematoda</taxon>
        <taxon>Chromadorea</taxon>
        <taxon>Rhabditida</taxon>
        <taxon>Tylenchina</taxon>
        <taxon>Panagrolaimomorpha</taxon>
        <taxon>Strongyloidoidea</taxon>
        <taxon>Strongyloididae</taxon>
        <taxon>Strongyloides</taxon>
    </lineage>
</organism>